<dbReference type="FunFam" id="3.30.160.60:FF:000358">
    <property type="entry name" value="zinc finger protein 24"/>
    <property type="match status" value="1"/>
</dbReference>
<keyword evidence="6" id="KW-0805">Transcription regulation</keyword>
<evidence type="ECO:0000256" key="10">
    <source>
        <dbReference type="PROSITE-ProRule" id="PRU00042"/>
    </source>
</evidence>
<dbReference type="Pfam" id="PF00096">
    <property type="entry name" value="zf-C2H2"/>
    <property type="match status" value="2"/>
</dbReference>
<evidence type="ECO:0000256" key="2">
    <source>
        <dbReference type="ARBA" id="ARBA00022723"/>
    </source>
</evidence>
<evidence type="ECO:0000256" key="6">
    <source>
        <dbReference type="ARBA" id="ARBA00023015"/>
    </source>
</evidence>
<evidence type="ECO:0000256" key="9">
    <source>
        <dbReference type="ARBA" id="ARBA00038474"/>
    </source>
</evidence>
<dbReference type="PROSITE" id="PS50157">
    <property type="entry name" value="ZINC_FINGER_C2H2_2"/>
    <property type="match status" value="2"/>
</dbReference>
<comment type="similarity">
    <text evidence="9">Belongs to the sal C2H2-type zinc-finger protein family.</text>
</comment>
<dbReference type="InterPro" id="IPR036236">
    <property type="entry name" value="Znf_C2H2_sf"/>
</dbReference>
<keyword evidence="3" id="KW-0677">Repeat</keyword>
<evidence type="ECO:0000256" key="8">
    <source>
        <dbReference type="ARBA" id="ARBA00023242"/>
    </source>
</evidence>
<keyword evidence="5" id="KW-0862">Zinc</keyword>
<evidence type="ECO:0000313" key="13">
    <source>
        <dbReference type="Proteomes" id="UP000716291"/>
    </source>
</evidence>
<keyword evidence="2" id="KW-0479">Metal-binding</keyword>
<dbReference type="Proteomes" id="UP000716291">
    <property type="component" value="Unassembled WGS sequence"/>
</dbReference>
<evidence type="ECO:0000259" key="11">
    <source>
        <dbReference type="PROSITE" id="PS50157"/>
    </source>
</evidence>
<comment type="caution">
    <text evidence="12">The sequence shown here is derived from an EMBL/GenBank/DDBJ whole genome shotgun (WGS) entry which is preliminary data.</text>
</comment>
<name>A0A9P6XJH9_RHIOR</name>
<sequence length="141" mass="16471">MNYQKDIMLLPNDFILFEQFMLSQEISCNNNKPINQVSYSFINQDIITPPPTVVASDASLTRIPYPCFFQPYERNKRKSDSKRYACHLCHKRFTRPSSLTTHIYSHTGEKPFKCPVTECGRQFSVVSNLRRHAKIHNQKSL</sequence>
<dbReference type="GO" id="GO:0008270">
    <property type="term" value="F:zinc ion binding"/>
    <property type="evidence" value="ECO:0007669"/>
    <property type="project" value="UniProtKB-KW"/>
</dbReference>
<dbReference type="Gene3D" id="3.30.160.60">
    <property type="entry name" value="Classic Zinc Finger"/>
    <property type="match status" value="2"/>
</dbReference>
<dbReference type="GO" id="GO:0005634">
    <property type="term" value="C:nucleus"/>
    <property type="evidence" value="ECO:0007669"/>
    <property type="project" value="UniProtKB-SubCell"/>
</dbReference>
<dbReference type="EMBL" id="JAANQT010000062">
    <property type="protein sequence ID" value="KAG1315134.1"/>
    <property type="molecule type" value="Genomic_DNA"/>
</dbReference>
<feature type="domain" description="C2H2-type" evidence="11">
    <location>
        <begin position="84"/>
        <end position="111"/>
    </location>
</feature>
<accession>A0A9P6XJH9</accession>
<organism evidence="12 13">
    <name type="scientific">Rhizopus oryzae</name>
    <name type="common">Mucormycosis agent</name>
    <name type="synonym">Rhizopus arrhizus var. delemar</name>
    <dbReference type="NCBI Taxonomy" id="64495"/>
    <lineage>
        <taxon>Eukaryota</taxon>
        <taxon>Fungi</taxon>
        <taxon>Fungi incertae sedis</taxon>
        <taxon>Mucoromycota</taxon>
        <taxon>Mucoromycotina</taxon>
        <taxon>Mucoromycetes</taxon>
        <taxon>Mucorales</taxon>
        <taxon>Mucorineae</taxon>
        <taxon>Rhizopodaceae</taxon>
        <taxon>Rhizopus</taxon>
    </lineage>
</organism>
<evidence type="ECO:0000313" key="12">
    <source>
        <dbReference type="EMBL" id="KAG1315134.1"/>
    </source>
</evidence>
<dbReference type="PROSITE" id="PS00028">
    <property type="entry name" value="ZINC_FINGER_C2H2_1"/>
    <property type="match status" value="2"/>
</dbReference>
<dbReference type="AlphaFoldDB" id="A0A9P6XJH9"/>
<keyword evidence="7" id="KW-0804">Transcription</keyword>
<comment type="subcellular location">
    <subcellularLocation>
        <location evidence="1">Nucleus</location>
    </subcellularLocation>
</comment>
<dbReference type="InterPro" id="IPR051565">
    <property type="entry name" value="Sal_C2H2-zinc-finger"/>
</dbReference>
<evidence type="ECO:0000256" key="5">
    <source>
        <dbReference type="ARBA" id="ARBA00022833"/>
    </source>
</evidence>
<keyword evidence="8" id="KW-0539">Nucleus</keyword>
<gene>
    <name evidence="12" type="ORF">G6F64_000916</name>
</gene>
<evidence type="ECO:0000256" key="3">
    <source>
        <dbReference type="ARBA" id="ARBA00022737"/>
    </source>
</evidence>
<evidence type="ECO:0000256" key="4">
    <source>
        <dbReference type="ARBA" id="ARBA00022771"/>
    </source>
</evidence>
<keyword evidence="13" id="KW-1185">Reference proteome</keyword>
<dbReference type="GO" id="GO:0000981">
    <property type="term" value="F:DNA-binding transcription factor activity, RNA polymerase II-specific"/>
    <property type="evidence" value="ECO:0007669"/>
    <property type="project" value="TreeGrafter"/>
</dbReference>
<dbReference type="SUPFAM" id="SSF57667">
    <property type="entry name" value="beta-beta-alpha zinc fingers"/>
    <property type="match status" value="1"/>
</dbReference>
<feature type="domain" description="C2H2-type" evidence="11">
    <location>
        <begin position="112"/>
        <end position="141"/>
    </location>
</feature>
<dbReference type="InterPro" id="IPR013087">
    <property type="entry name" value="Znf_C2H2_type"/>
</dbReference>
<dbReference type="OrthoDB" id="6077919at2759"/>
<proteinExistence type="inferred from homology"/>
<protein>
    <recommendedName>
        <fullName evidence="11">C2H2-type domain-containing protein</fullName>
    </recommendedName>
</protein>
<keyword evidence="4 10" id="KW-0863">Zinc-finger</keyword>
<evidence type="ECO:0000256" key="1">
    <source>
        <dbReference type="ARBA" id="ARBA00004123"/>
    </source>
</evidence>
<dbReference type="PANTHER" id="PTHR23233:SF84">
    <property type="entry name" value="FI23031P1"/>
    <property type="match status" value="1"/>
</dbReference>
<reference evidence="12" key="1">
    <citation type="journal article" date="2020" name="Microb. Genom.">
        <title>Genetic diversity of clinical and environmental Mucorales isolates obtained from an investigation of mucormycosis cases among solid organ transplant recipients.</title>
        <authorList>
            <person name="Nguyen M.H."/>
            <person name="Kaul D."/>
            <person name="Muto C."/>
            <person name="Cheng S.J."/>
            <person name="Richter R.A."/>
            <person name="Bruno V.M."/>
            <person name="Liu G."/>
            <person name="Beyhan S."/>
            <person name="Sundermann A.J."/>
            <person name="Mounaud S."/>
            <person name="Pasculle A.W."/>
            <person name="Nierman W.C."/>
            <person name="Driscoll E."/>
            <person name="Cumbie R."/>
            <person name="Clancy C.J."/>
            <person name="Dupont C.L."/>
        </authorList>
    </citation>
    <scope>NUCLEOTIDE SEQUENCE</scope>
    <source>
        <strain evidence="12">GL11</strain>
    </source>
</reference>
<dbReference type="PANTHER" id="PTHR23233">
    <property type="entry name" value="SAL-LIKE PROTEIN"/>
    <property type="match status" value="1"/>
</dbReference>
<dbReference type="FunFam" id="3.30.160.60:FF:000100">
    <property type="entry name" value="Zinc finger 45-like"/>
    <property type="match status" value="1"/>
</dbReference>
<dbReference type="GO" id="GO:0000978">
    <property type="term" value="F:RNA polymerase II cis-regulatory region sequence-specific DNA binding"/>
    <property type="evidence" value="ECO:0007669"/>
    <property type="project" value="TreeGrafter"/>
</dbReference>
<dbReference type="SMART" id="SM00355">
    <property type="entry name" value="ZnF_C2H2"/>
    <property type="match status" value="2"/>
</dbReference>
<evidence type="ECO:0000256" key="7">
    <source>
        <dbReference type="ARBA" id="ARBA00023163"/>
    </source>
</evidence>